<dbReference type="Proteomes" id="UP000008281">
    <property type="component" value="Unassembled WGS sequence"/>
</dbReference>
<accession>E3MXP9</accession>
<organism evidence="2">
    <name type="scientific">Caenorhabditis remanei</name>
    <name type="common">Caenorhabditis vulgaris</name>
    <dbReference type="NCBI Taxonomy" id="31234"/>
    <lineage>
        <taxon>Eukaryota</taxon>
        <taxon>Metazoa</taxon>
        <taxon>Ecdysozoa</taxon>
        <taxon>Nematoda</taxon>
        <taxon>Chromadorea</taxon>
        <taxon>Rhabditida</taxon>
        <taxon>Rhabditina</taxon>
        <taxon>Rhabditomorpha</taxon>
        <taxon>Rhabditoidea</taxon>
        <taxon>Rhabditidae</taxon>
        <taxon>Peloderinae</taxon>
        <taxon>Caenorhabditis</taxon>
    </lineage>
</organism>
<dbReference type="HOGENOM" id="CLU_1887678_0_0_1"/>
<proteinExistence type="predicted"/>
<dbReference type="AlphaFoldDB" id="E3MXP9"/>
<dbReference type="InParanoid" id="E3MXP9"/>
<gene>
    <name evidence="1" type="ORF">CRE_27744</name>
</gene>
<protein>
    <submittedName>
        <fullName evidence="1">Uncharacterized protein</fullName>
    </submittedName>
</protein>
<keyword evidence="2" id="KW-1185">Reference proteome</keyword>
<sequence length="135" mass="14850">MSRLGCSRYITRGWNGRRGLGRPVIPIGALLIRAAHISSTFAAEELFIITLQERGNVRNDLIRGQSAPALRDENGVNGLVGNLPYCTIHTVDSLFSTPWKQDALLKVLDKSKGKLDVAVMKCCAGNMVWTLKKVE</sequence>
<evidence type="ECO:0000313" key="2">
    <source>
        <dbReference type="Proteomes" id="UP000008281"/>
    </source>
</evidence>
<dbReference type="EMBL" id="DS268492">
    <property type="protein sequence ID" value="EFP11704.1"/>
    <property type="molecule type" value="Genomic_DNA"/>
</dbReference>
<name>E3MXP9_CAERE</name>
<evidence type="ECO:0000313" key="1">
    <source>
        <dbReference type="EMBL" id="EFP11704.1"/>
    </source>
</evidence>
<reference evidence="1" key="1">
    <citation type="submission" date="2007-07" db="EMBL/GenBank/DDBJ databases">
        <title>PCAP assembly of the Caenorhabditis remanei genome.</title>
        <authorList>
            <consortium name="The Caenorhabditis remanei Sequencing Consortium"/>
            <person name="Wilson R.K."/>
        </authorList>
    </citation>
    <scope>NUCLEOTIDE SEQUENCE [LARGE SCALE GENOMIC DNA]</scope>
    <source>
        <strain evidence="1">PB4641</strain>
    </source>
</reference>